<sequence>MQAAEGDEALVDEYAAIDDRQVLLSLWSTEGAIGSGLEVTQRSAGANFSVDVAAGLAIVTGDDVAGQGTYLVRSDAVENVTIPSPPGAGERIHRVVAQVKDKLHNSGDWSTYEWTIDVLEDTGSGTPTLTDSAISLALVTVAAGQASVTNADIQDFRPNALSRPGRARLVADAASRPVRPVEAEEIWRQDLDCNEVYDGSAWREILRRDGGGSAWTTYTPALTATSSNPTLGSGATAQGRYTRYGRTVHVEVIIKFGTSGTGAGNGFYEVSLPVTARTQTVGRRTGSAYCYDNSEQDFYDGACFINTSETGKARVSIDSAVVGHGVPFSWSTNDELGFTLTYEAAS</sequence>
<dbReference type="Proteomes" id="UP000183413">
    <property type="component" value="Unassembled WGS sequence"/>
</dbReference>
<name>A0A1I5ESF0_9ACTN</name>
<accession>A0A1I5ESF0</accession>
<dbReference type="AlphaFoldDB" id="A0A1I5ESF0"/>
<gene>
    <name evidence="1" type="ORF">SAMN04489713_104260</name>
</gene>
<dbReference type="InParanoid" id="A0A1I5ESF0"/>
<dbReference type="STRING" id="1993.SAMN04489713_104260"/>
<reference evidence="1 2" key="1">
    <citation type="submission" date="2016-10" db="EMBL/GenBank/DDBJ databases">
        <authorList>
            <person name="de Groot N.N."/>
        </authorList>
    </citation>
    <scope>NUCLEOTIDE SEQUENCE [LARGE SCALE GENOMIC DNA]</scope>
    <source>
        <strain evidence="1 2">DSM 43067</strain>
    </source>
</reference>
<organism evidence="1 2">
    <name type="scientific">Actinomadura madurae</name>
    <dbReference type="NCBI Taxonomy" id="1993"/>
    <lineage>
        <taxon>Bacteria</taxon>
        <taxon>Bacillati</taxon>
        <taxon>Actinomycetota</taxon>
        <taxon>Actinomycetes</taxon>
        <taxon>Streptosporangiales</taxon>
        <taxon>Thermomonosporaceae</taxon>
        <taxon>Actinomadura</taxon>
    </lineage>
</organism>
<proteinExistence type="predicted"/>
<dbReference type="EMBL" id="FOVH01000004">
    <property type="protein sequence ID" value="SFO14397.1"/>
    <property type="molecule type" value="Genomic_DNA"/>
</dbReference>
<keyword evidence="2" id="KW-1185">Reference proteome</keyword>
<evidence type="ECO:0000313" key="2">
    <source>
        <dbReference type="Proteomes" id="UP000183413"/>
    </source>
</evidence>
<evidence type="ECO:0000313" key="1">
    <source>
        <dbReference type="EMBL" id="SFO14397.1"/>
    </source>
</evidence>
<protein>
    <submittedName>
        <fullName evidence="1">Uncharacterized protein</fullName>
    </submittedName>
</protein>